<evidence type="ECO:0000256" key="5">
    <source>
        <dbReference type="ARBA" id="ARBA00023136"/>
    </source>
</evidence>
<evidence type="ECO:0000256" key="6">
    <source>
        <dbReference type="ARBA" id="ARBA00023157"/>
    </source>
</evidence>
<evidence type="ECO:0000256" key="7">
    <source>
        <dbReference type="ARBA" id="ARBA00023180"/>
    </source>
</evidence>
<keyword evidence="7" id="KW-0325">Glycoprotein</keyword>
<feature type="domain" description="Ig-like" evidence="10">
    <location>
        <begin position="6"/>
        <end position="91"/>
    </location>
</feature>
<dbReference type="GO" id="GO:0005886">
    <property type="term" value="C:plasma membrane"/>
    <property type="evidence" value="ECO:0007669"/>
    <property type="project" value="UniProtKB-SubCell"/>
</dbReference>
<keyword evidence="3" id="KW-0732">Signal</keyword>
<dbReference type="Proteomes" id="UP000014500">
    <property type="component" value="Unassembled WGS sequence"/>
</dbReference>
<dbReference type="InterPro" id="IPR013783">
    <property type="entry name" value="Ig-like_fold"/>
</dbReference>
<dbReference type="InterPro" id="IPR003598">
    <property type="entry name" value="Ig_sub2"/>
</dbReference>
<evidence type="ECO:0000259" key="10">
    <source>
        <dbReference type="PROSITE" id="PS50835"/>
    </source>
</evidence>
<dbReference type="Gene3D" id="2.60.40.10">
    <property type="entry name" value="Immunoglobulins"/>
    <property type="match status" value="3"/>
</dbReference>
<feature type="domain" description="Ig-like" evidence="10">
    <location>
        <begin position="207"/>
        <end position="302"/>
    </location>
</feature>
<organism evidence="11 12">
    <name type="scientific">Strigamia maritima</name>
    <name type="common">European centipede</name>
    <name type="synonym">Geophilus maritimus</name>
    <dbReference type="NCBI Taxonomy" id="126957"/>
    <lineage>
        <taxon>Eukaryota</taxon>
        <taxon>Metazoa</taxon>
        <taxon>Ecdysozoa</taxon>
        <taxon>Arthropoda</taxon>
        <taxon>Myriapoda</taxon>
        <taxon>Chilopoda</taxon>
        <taxon>Pleurostigmophora</taxon>
        <taxon>Geophilomorpha</taxon>
        <taxon>Linotaeniidae</taxon>
        <taxon>Strigamia</taxon>
    </lineage>
</organism>
<dbReference type="SMART" id="SM00408">
    <property type="entry name" value="IGc2"/>
    <property type="match status" value="3"/>
</dbReference>
<dbReference type="Pfam" id="PF13927">
    <property type="entry name" value="Ig_3"/>
    <property type="match status" value="1"/>
</dbReference>
<dbReference type="InterPro" id="IPR003599">
    <property type="entry name" value="Ig_sub"/>
</dbReference>
<keyword evidence="5 9" id="KW-0472">Membrane</keyword>
<dbReference type="PROSITE" id="PS50835">
    <property type="entry name" value="IG_LIKE"/>
    <property type="match status" value="3"/>
</dbReference>
<protein>
    <recommendedName>
        <fullName evidence="10">Ig-like domain-containing protein</fullName>
    </recommendedName>
</protein>
<dbReference type="InterPro" id="IPR051170">
    <property type="entry name" value="Neural/epithelial_adhesion"/>
</dbReference>
<reference evidence="11" key="2">
    <citation type="submission" date="2015-02" db="UniProtKB">
        <authorList>
            <consortium name="EnsemblMetazoa"/>
        </authorList>
    </citation>
    <scope>IDENTIFICATION</scope>
</reference>
<dbReference type="EnsemblMetazoa" id="SMAR005081-RA">
    <property type="protein sequence ID" value="SMAR005081-PA"/>
    <property type="gene ID" value="SMAR005081"/>
</dbReference>
<feature type="domain" description="Ig-like" evidence="10">
    <location>
        <begin position="108"/>
        <end position="197"/>
    </location>
</feature>
<dbReference type="FunFam" id="2.60.40.10:FF:000328">
    <property type="entry name" value="CLUMA_CG000981, isoform A"/>
    <property type="match status" value="1"/>
</dbReference>
<keyword evidence="4" id="KW-0677">Repeat</keyword>
<dbReference type="GO" id="GO:0043005">
    <property type="term" value="C:neuron projection"/>
    <property type="evidence" value="ECO:0007669"/>
    <property type="project" value="TreeGrafter"/>
</dbReference>
<dbReference type="InterPro" id="IPR036179">
    <property type="entry name" value="Ig-like_dom_sf"/>
</dbReference>
<keyword evidence="2" id="KW-1003">Cell membrane</keyword>
<keyword evidence="8" id="KW-0393">Immunoglobulin domain</keyword>
<sequence length="401" mass="45346">MVTTEPHFAEPIQNVTVPIDRNAKLSCIVDKLGGNRIAWLKSDSHTILTIHTHVITHNSRIRTSHNGLRQWNLHIDSVKEKDRGFYMCQINTSPMKHQYGYLEVVVPPDISWDETSQDVSVTEGESVSLTCKAVGYPKPTIVWRREDGQLIVLRLENKKKKKVEFVNTESLNISRVHRRHMGVYLCIASNGIPPSVSKRVRLQVNFPPIIKVPNQLVGAPLGTEVELECFVEVSPSSANYWMKDTGAVLINGSKYTVTETPTTHFRFVMRLVIRQLEFKDFGTYNCVSKNSLGEAQGSVRLRVFDMPSTSIRTEVEEGKTIDITKNRQHHTYQFTPVYQNETIYPQHSTERTEAVTISGMNQSRQGVSVGAPSVKNYHLATVLLLILYSLVMANLSLLQCI</sequence>
<keyword evidence="6" id="KW-1015">Disulfide bond</keyword>
<comment type="subcellular location">
    <subcellularLocation>
        <location evidence="1">Cell membrane</location>
    </subcellularLocation>
</comment>
<reference evidence="12" key="1">
    <citation type="submission" date="2011-05" db="EMBL/GenBank/DDBJ databases">
        <authorList>
            <person name="Richards S.R."/>
            <person name="Qu J."/>
            <person name="Jiang H."/>
            <person name="Jhangiani S.N."/>
            <person name="Agravi P."/>
            <person name="Goodspeed R."/>
            <person name="Gross S."/>
            <person name="Mandapat C."/>
            <person name="Jackson L."/>
            <person name="Mathew T."/>
            <person name="Pu L."/>
            <person name="Thornton R."/>
            <person name="Saada N."/>
            <person name="Wilczek-Boney K.B."/>
            <person name="Lee S."/>
            <person name="Kovar C."/>
            <person name="Wu Y."/>
            <person name="Scherer S.E."/>
            <person name="Worley K.C."/>
            <person name="Muzny D.M."/>
            <person name="Gibbs R."/>
        </authorList>
    </citation>
    <scope>NUCLEOTIDE SEQUENCE</scope>
    <source>
        <strain evidence="12">Brora</strain>
    </source>
</reference>
<evidence type="ECO:0000256" key="8">
    <source>
        <dbReference type="ARBA" id="ARBA00023319"/>
    </source>
</evidence>
<dbReference type="Pfam" id="PF00047">
    <property type="entry name" value="ig"/>
    <property type="match status" value="1"/>
</dbReference>
<evidence type="ECO:0000256" key="9">
    <source>
        <dbReference type="SAM" id="Phobius"/>
    </source>
</evidence>
<dbReference type="Pfam" id="PF07679">
    <property type="entry name" value="I-set"/>
    <property type="match status" value="1"/>
</dbReference>
<dbReference type="InterPro" id="IPR007110">
    <property type="entry name" value="Ig-like_dom"/>
</dbReference>
<evidence type="ECO:0000313" key="11">
    <source>
        <dbReference type="EnsemblMetazoa" id="SMAR005081-PA"/>
    </source>
</evidence>
<keyword evidence="9" id="KW-0812">Transmembrane</keyword>
<accession>T1IV88</accession>
<keyword evidence="12" id="KW-1185">Reference proteome</keyword>
<name>T1IV88_STRMM</name>
<dbReference type="SMART" id="SM00409">
    <property type="entry name" value="IG"/>
    <property type="match status" value="3"/>
</dbReference>
<evidence type="ECO:0000256" key="4">
    <source>
        <dbReference type="ARBA" id="ARBA00022737"/>
    </source>
</evidence>
<dbReference type="OMA" id="GEAYGEQ"/>
<dbReference type="HOGENOM" id="CLU_027228_1_1_1"/>
<feature type="transmembrane region" description="Helical" evidence="9">
    <location>
        <begin position="377"/>
        <end position="398"/>
    </location>
</feature>
<dbReference type="InterPro" id="IPR013098">
    <property type="entry name" value="Ig_I-set"/>
</dbReference>
<evidence type="ECO:0000256" key="3">
    <source>
        <dbReference type="ARBA" id="ARBA00022729"/>
    </source>
</evidence>
<dbReference type="PhylomeDB" id="T1IV88"/>
<keyword evidence="9" id="KW-1133">Transmembrane helix</keyword>
<dbReference type="eggNOG" id="KOG3510">
    <property type="taxonomic scope" value="Eukaryota"/>
</dbReference>
<dbReference type="PANTHER" id="PTHR12231:SF105">
    <property type="entry name" value="LACHESIN-LIKE PROTEIN"/>
    <property type="match status" value="1"/>
</dbReference>
<proteinExistence type="predicted"/>
<evidence type="ECO:0000256" key="1">
    <source>
        <dbReference type="ARBA" id="ARBA00004236"/>
    </source>
</evidence>
<dbReference type="AlphaFoldDB" id="T1IV88"/>
<evidence type="ECO:0000256" key="2">
    <source>
        <dbReference type="ARBA" id="ARBA00022475"/>
    </source>
</evidence>
<dbReference type="InterPro" id="IPR013151">
    <property type="entry name" value="Immunoglobulin_dom"/>
</dbReference>
<dbReference type="PANTHER" id="PTHR12231">
    <property type="entry name" value="CTX-RELATED TYPE I TRANSMEMBRANE PROTEIN"/>
    <property type="match status" value="1"/>
</dbReference>
<dbReference type="STRING" id="126957.T1IV88"/>
<dbReference type="EMBL" id="JH431578">
    <property type="status" value="NOT_ANNOTATED_CDS"/>
    <property type="molecule type" value="Genomic_DNA"/>
</dbReference>
<dbReference type="SUPFAM" id="SSF48726">
    <property type="entry name" value="Immunoglobulin"/>
    <property type="match status" value="3"/>
</dbReference>
<evidence type="ECO:0000313" key="12">
    <source>
        <dbReference type="Proteomes" id="UP000014500"/>
    </source>
</evidence>